<dbReference type="OrthoDB" id="5227693at2759"/>
<gene>
    <name evidence="2" type="ORF">B0J11DRAFT_142880</name>
</gene>
<keyword evidence="3" id="KW-1185">Reference proteome</keyword>
<feature type="compositionally biased region" description="Acidic residues" evidence="1">
    <location>
        <begin position="60"/>
        <end position="71"/>
    </location>
</feature>
<dbReference type="Proteomes" id="UP000700596">
    <property type="component" value="Unassembled WGS sequence"/>
</dbReference>
<proteinExistence type="predicted"/>
<name>A0A9P9D792_9PLEO</name>
<dbReference type="EMBL" id="JAGMWT010000018">
    <property type="protein sequence ID" value="KAH7113889.1"/>
    <property type="molecule type" value="Genomic_DNA"/>
</dbReference>
<accession>A0A9P9D792</accession>
<dbReference type="AlphaFoldDB" id="A0A9P9D792"/>
<sequence>MRWSLRIEVRVTTPHFEIQTLETADRVVLPEKKRKLYAVTGSEASRRETLSRAARKGVDEQEEDEGDEIGASDEDAVSWARLLAALHGRQGIHLKDGQSMMKWLDGGSVKDRDANDNQSSIFPGFKTKVAIVSLRRQTRSWDLMPPDVVRPVASTTLGTLISMAHRMGMVWKDLNPGEGKLRAEGMGQSFSATLVRGMGLVVEYHREVGLEPRHRQSVILSLCVPSLEADKVRSYVQSWCFV</sequence>
<feature type="region of interest" description="Disordered" evidence="1">
    <location>
        <begin position="48"/>
        <end position="71"/>
    </location>
</feature>
<evidence type="ECO:0000313" key="2">
    <source>
        <dbReference type="EMBL" id="KAH7113889.1"/>
    </source>
</evidence>
<evidence type="ECO:0000313" key="3">
    <source>
        <dbReference type="Proteomes" id="UP000700596"/>
    </source>
</evidence>
<evidence type="ECO:0000256" key="1">
    <source>
        <dbReference type="SAM" id="MobiDB-lite"/>
    </source>
</evidence>
<protein>
    <submittedName>
        <fullName evidence="2">Uncharacterized protein</fullName>
    </submittedName>
</protein>
<reference evidence="2" key="1">
    <citation type="journal article" date="2021" name="Nat. Commun.">
        <title>Genetic determinants of endophytism in the Arabidopsis root mycobiome.</title>
        <authorList>
            <person name="Mesny F."/>
            <person name="Miyauchi S."/>
            <person name="Thiergart T."/>
            <person name="Pickel B."/>
            <person name="Atanasova L."/>
            <person name="Karlsson M."/>
            <person name="Huettel B."/>
            <person name="Barry K.W."/>
            <person name="Haridas S."/>
            <person name="Chen C."/>
            <person name="Bauer D."/>
            <person name="Andreopoulos W."/>
            <person name="Pangilinan J."/>
            <person name="LaButti K."/>
            <person name="Riley R."/>
            <person name="Lipzen A."/>
            <person name="Clum A."/>
            <person name="Drula E."/>
            <person name="Henrissat B."/>
            <person name="Kohler A."/>
            <person name="Grigoriev I.V."/>
            <person name="Martin F.M."/>
            <person name="Hacquard S."/>
        </authorList>
    </citation>
    <scope>NUCLEOTIDE SEQUENCE</scope>
    <source>
        <strain evidence="2">MPI-CAGE-CH-0243</strain>
    </source>
</reference>
<organism evidence="2 3">
    <name type="scientific">Dendryphion nanum</name>
    <dbReference type="NCBI Taxonomy" id="256645"/>
    <lineage>
        <taxon>Eukaryota</taxon>
        <taxon>Fungi</taxon>
        <taxon>Dikarya</taxon>
        <taxon>Ascomycota</taxon>
        <taxon>Pezizomycotina</taxon>
        <taxon>Dothideomycetes</taxon>
        <taxon>Pleosporomycetidae</taxon>
        <taxon>Pleosporales</taxon>
        <taxon>Torulaceae</taxon>
        <taxon>Dendryphion</taxon>
    </lineage>
</organism>
<comment type="caution">
    <text evidence="2">The sequence shown here is derived from an EMBL/GenBank/DDBJ whole genome shotgun (WGS) entry which is preliminary data.</text>
</comment>